<organism evidence="4 6">
    <name type="scientific">Limulus polyphemus</name>
    <name type="common">Atlantic horseshoe crab</name>
    <dbReference type="NCBI Taxonomy" id="6850"/>
    <lineage>
        <taxon>Eukaryota</taxon>
        <taxon>Metazoa</taxon>
        <taxon>Ecdysozoa</taxon>
        <taxon>Arthropoda</taxon>
        <taxon>Chelicerata</taxon>
        <taxon>Merostomata</taxon>
        <taxon>Xiphosura</taxon>
        <taxon>Limulidae</taxon>
        <taxon>Limulus</taxon>
    </lineage>
</organism>
<feature type="compositionally biased region" description="Basic and acidic residues" evidence="1">
    <location>
        <begin position="574"/>
        <end position="588"/>
    </location>
</feature>
<dbReference type="PANTHER" id="PTHR46560:SF11">
    <property type="entry name" value="GH09980P"/>
    <property type="match status" value="1"/>
</dbReference>
<evidence type="ECO:0000256" key="2">
    <source>
        <dbReference type="SAM" id="Phobius"/>
    </source>
</evidence>
<dbReference type="RefSeq" id="XP_013785842.1">
    <property type="nucleotide sequence ID" value="XM_013930388.2"/>
</dbReference>
<sequence>MMNFVLLLLLVSLTPSPLRGQEPQRDDTHVESVVRSAVADEFSSEILTNKTRAYLSCESGEMIVKINFTKPFRGVTYTDYDRTSPCKFFGDGSTYYELRIPLKGCGTRQEAPRVFINNIIVRFHRSLELEEDEIKTIICRYPPPVAPLPGAVVPPPLEAAPIVPAAVSPKLSEIELLLIICALLFLTLLLLGIGIAYYCLKKRNIKVVRRKKAMSSAPGSVITRLSGATSMPVIEPMTIPRVPGLSPSGSEAALLPSVSSHHGSGEASETIPSDYPSESPSPPNSVEDGDVQRSVLISDSSTFRKEGYDMQNMAFIPDDVSERSGYPEDTERAQSVSSVPIPTAIKSEPKIVARREPKPRIAKQQLLTTINEREDYLHTDMWGEKYARMTMTQEELESPAPKHVVDAPVYTKTRQKPPSLSSYAPSLYGSIPDNDNRSHTEMIESVSVRRPPSVSSYAPSLYGSIPDNDNRSHSEIETEAPVKPYVRKPKTSVATISDYYLDTQRVTDIQEDTTRTRQSIIPGLEPDTETRSVSEIIEPSEVKALVPAPHTPKITVQNIDDVYLTTLTETHATEHVTRHKKDTMEQHAKSPSTWDVTIRHYQPPFPEEPGPYKPLDTFSEISENPRDSERILTEPPVQVHSKPPSEPTEGYRKPPNWDIIFRVLHPPPTEDVQELTEEDKEKWKAVVSSDTTFRSLIQEATTTEEFVRISRDERYEMMYTPRKWQVIIRILTAPEYLNPPAHHEPPPDVRPPRYRKRSDNEPRSRKSSVPPVQGFMGDPSRPGRYSPESVRSRRTSRSASVKDLDVRSMTEMDVDFAHADRESLWSVDTGYTYRTSHSIGERSTSEFLEDVPTVPSRQTSRQHPILERSTSEFIHSPEYIQRENDFYSTDVVNSYHQPSLSGMYFDGEERNHVRLSNRPVLDRSGAEIIINSPIMRALNSVATNEEQEFISHAETSTYTKKTVT</sequence>
<name>A0ABM1TE58_LIMPO</name>
<feature type="region of interest" description="Disordered" evidence="1">
    <location>
        <begin position="574"/>
        <end position="593"/>
    </location>
</feature>
<feature type="compositionally biased region" description="Low complexity" evidence="1">
    <location>
        <begin position="445"/>
        <end position="456"/>
    </location>
</feature>
<feature type="compositionally biased region" description="Basic and acidic residues" evidence="1">
    <location>
        <begin position="741"/>
        <end position="764"/>
    </location>
</feature>
<accession>A0ABM1TE58</accession>
<feature type="signal peptide" evidence="3">
    <location>
        <begin position="1"/>
        <end position="20"/>
    </location>
</feature>
<protein>
    <submittedName>
        <fullName evidence="5 6">Uncharacterized protein LOC106469878</fullName>
    </submittedName>
</protein>
<feature type="transmembrane region" description="Helical" evidence="2">
    <location>
        <begin position="176"/>
        <end position="200"/>
    </location>
</feature>
<feature type="region of interest" description="Disordered" evidence="1">
    <location>
        <begin position="250"/>
        <end position="293"/>
    </location>
</feature>
<reference evidence="5 6" key="1">
    <citation type="submission" date="2025-05" db="UniProtKB">
        <authorList>
            <consortium name="RefSeq"/>
        </authorList>
    </citation>
    <scope>IDENTIFICATION</scope>
    <source>
        <tissue evidence="5 6">Muscle</tissue>
    </source>
</reference>
<keyword evidence="3" id="KW-0732">Signal</keyword>
<proteinExistence type="predicted"/>
<evidence type="ECO:0000256" key="3">
    <source>
        <dbReference type="SAM" id="SignalP"/>
    </source>
</evidence>
<keyword evidence="2" id="KW-0812">Transmembrane</keyword>
<feature type="region of interest" description="Disordered" evidence="1">
    <location>
        <begin position="737"/>
        <end position="804"/>
    </location>
</feature>
<dbReference type="Proteomes" id="UP000694941">
    <property type="component" value="Unplaced"/>
</dbReference>
<evidence type="ECO:0000313" key="5">
    <source>
        <dbReference type="RefSeq" id="XP_013785842.1"/>
    </source>
</evidence>
<dbReference type="GeneID" id="106469878"/>
<feature type="region of interest" description="Disordered" evidence="1">
    <location>
        <begin position="844"/>
        <end position="864"/>
    </location>
</feature>
<keyword evidence="2" id="KW-1133">Transmembrane helix</keyword>
<keyword evidence="2" id="KW-0472">Membrane</keyword>
<dbReference type="RefSeq" id="XP_022254164.1">
    <property type="nucleotide sequence ID" value="XM_022398456.1"/>
</dbReference>
<feature type="region of interest" description="Disordered" evidence="1">
    <location>
        <begin position="409"/>
        <end position="472"/>
    </location>
</feature>
<keyword evidence="4" id="KW-1185">Reference proteome</keyword>
<feature type="chain" id="PRO_5045023248" evidence="3">
    <location>
        <begin position="21"/>
        <end position="964"/>
    </location>
</feature>
<dbReference type="PANTHER" id="PTHR46560">
    <property type="entry name" value="CYPHER, ISOFORM B"/>
    <property type="match status" value="1"/>
</dbReference>
<evidence type="ECO:0000313" key="6">
    <source>
        <dbReference type="RefSeq" id="XP_022254164.1"/>
    </source>
</evidence>
<evidence type="ECO:0000256" key="1">
    <source>
        <dbReference type="SAM" id="MobiDB-lite"/>
    </source>
</evidence>
<evidence type="ECO:0000313" key="4">
    <source>
        <dbReference type="Proteomes" id="UP000694941"/>
    </source>
</evidence>
<gene>
    <name evidence="5 6" type="primary">LOC106469878</name>
</gene>
<feature type="compositionally biased region" description="Low complexity" evidence="1">
    <location>
        <begin position="417"/>
        <end position="430"/>
    </location>
</feature>